<dbReference type="SUPFAM" id="SSF52540">
    <property type="entry name" value="P-loop containing nucleoside triphosphate hydrolases"/>
    <property type="match status" value="1"/>
</dbReference>
<dbReference type="AlphaFoldDB" id="A0A381NKR5"/>
<dbReference type="EMBL" id="UINC01000403">
    <property type="protein sequence ID" value="SUZ54714.1"/>
    <property type="molecule type" value="Genomic_DNA"/>
</dbReference>
<gene>
    <name evidence="1" type="ORF">METZ01_LOCUS7568</name>
</gene>
<dbReference type="GO" id="GO:0008146">
    <property type="term" value="F:sulfotransferase activity"/>
    <property type="evidence" value="ECO:0007669"/>
    <property type="project" value="InterPro"/>
</dbReference>
<reference evidence="1" key="1">
    <citation type="submission" date="2018-05" db="EMBL/GenBank/DDBJ databases">
        <authorList>
            <person name="Lanie J.A."/>
            <person name="Ng W.-L."/>
            <person name="Kazmierczak K.M."/>
            <person name="Andrzejewski T.M."/>
            <person name="Davidsen T.M."/>
            <person name="Wayne K.J."/>
            <person name="Tettelin H."/>
            <person name="Glass J.I."/>
            <person name="Rusch D."/>
            <person name="Podicherti R."/>
            <person name="Tsui H.-C.T."/>
            <person name="Winkler M.E."/>
        </authorList>
    </citation>
    <scope>NUCLEOTIDE SEQUENCE</scope>
</reference>
<dbReference type="Gene3D" id="3.40.50.300">
    <property type="entry name" value="P-loop containing nucleotide triphosphate hydrolases"/>
    <property type="match status" value="1"/>
</dbReference>
<evidence type="ECO:0000313" key="1">
    <source>
        <dbReference type="EMBL" id="SUZ54714.1"/>
    </source>
</evidence>
<accession>A0A381NKR5</accession>
<dbReference type="InterPro" id="IPR027417">
    <property type="entry name" value="P-loop_NTPase"/>
</dbReference>
<protein>
    <recommendedName>
        <fullName evidence="2">Sulfotransferase domain-containing protein</fullName>
    </recommendedName>
</protein>
<organism evidence="1">
    <name type="scientific">marine metagenome</name>
    <dbReference type="NCBI Taxonomy" id="408172"/>
    <lineage>
        <taxon>unclassified sequences</taxon>
        <taxon>metagenomes</taxon>
        <taxon>ecological metagenomes</taxon>
    </lineage>
</organism>
<dbReference type="Pfam" id="PF03567">
    <property type="entry name" value="Sulfotransfer_2"/>
    <property type="match status" value="1"/>
</dbReference>
<dbReference type="InterPro" id="IPR005331">
    <property type="entry name" value="Sulfotransferase"/>
</dbReference>
<dbReference type="GO" id="GO:0016020">
    <property type="term" value="C:membrane"/>
    <property type="evidence" value="ECO:0007669"/>
    <property type="project" value="InterPro"/>
</dbReference>
<evidence type="ECO:0008006" key="2">
    <source>
        <dbReference type="Google" id="ProtNLM"/>
    </source>
</evidence>
<name>A0A381NKR5_9ZZZZ</name>
<sequence length="214" mass="26314">MFYTDKWSYLHIPKCGGVNFKTRANVSKYHFPLHSDMGDKQRHLWQHEPIDYYNKLLPDLPPWITIIRNPYSRLLSWFFFVRMRREEHKEYVKKEYKKDIGMWPWDFEDFIIENALWKMSSHPKNKSPWIDFKRDGGQWQMNWTQSQHIGHNECITFRLEDQLPEMEDFVGFKFADTRHNSTPHNPWESYYTDDLKRIVYERYSEDFARLGYTP</sequence>
<proteinExistence type="predicted"/>